<gene>
    <name evidence="2" type="ORF">RC74_09135</name>
</gene>
<dbReference type="SUPFAM" id="SSF56219">
    <property type="entry name" value="DNase I-like"/>
    <property type="match status" value="1"/>
</dbReference>
<dbReference type="Pfam" id="PF03372">
    <property type="entry name" value="Exo_endo_phos"/>
    <property type="match status" value="1"/>
</dbReference>
<dbReference type="GO" id="GO:0006506">
    <property type="term" value="P:GPI anchor biosynthetic process"/>
    <property type="evidence" value="ECO:0007669"/>
    <property type="project" value="TreeGrafter"/>
</dbReference>
<dbReference type="STRING" id="1579316.RC74_09135"/>
<dbReference type="OrthoDB" id="9813425at2"/>
<dbReference type="InterPro" id="IPR005135">
    <property type="entry name" value="Endo/exonuclease/phosphatase"/>
</dbReference>
<dbReference type="KEGG" id="hat:RC74_09135"/>
<protein>
    <recommendedName>
        <fullName evidence="1">Endonuclease/exonuclease/phosphatase domain-containing protein</fullName>
    </recommendedName>
</protein>
<dbReference type="AlphaFoldDB" id="A0A126V0C3"/>
<dbReference type="GO" id="GO:0016020">
    <property type="term" value="C:membrane"/>
    <property type="evidence" value="ECO:0007669"/>
    <property type="project" value="GOC"/>
</dbReference>
<name>A0A126V0C3_9RHOB</name>
<dbReference type="PANTHER" id="PTHR14859:SF15">
    <property type="entry name" value="ENDONUCLEASE_EXONUCLEASE_PHOSPHATASE DOMAIN-CONTAINING PROTEIN"/>
    <property type="match status" value="1"/>
</dbReference>
<dbReference type="InterPro" id="IPR036691">
    <property type="entry name" value="Endo/exonu/phosph_ase_sf"/>
</dbReference>
<feature type="domain" description="Endonuclease/exonuclease/phosphatase" evidence="1">
    <location>
        <begin position="4"/>
        <end position="221"/>
    </location>
</feature>
<reference evidence="2 3" key="1">
    <citation type="submission" date="2016-02" db="EMBL/GenBank/DDBJ databases">
        <title>Complete genome sequence of Halocynthiibacter arcticus PAMC 20958t from arctic marine sediment.</title>
        <authorList>
            <person name="Lee Y.M."/>
            <person name="Baek K."/>
            <person name="Lee H.K."/>
            <person name="Shin S.C."/>
        </authorList>
    </citation>
    <scope>NUCLEOTIDE SEQUENCE [LARGE SCALE GENOMIC DNA]</scope>
    <source>
        <strain evidence="2">PAMC 20958</strain>
    </source>
</reference>
<dbReference type="EMBL" id="CP014327">
    <property type="protein sequence ID" value="AML51395.1"/>
    <property type="molecule type" value="Genomic_DNA"/>
</dbReference>
<dbReference type="InterPro" id="IPR051916">
    <property type="entry name" value="GPI-anchor_lipid_remodeler"/>
</dbReference>
<dbReference type="PANTHER" id="PTHR14859">
    <property type="entry name" value="CALCOFLUOR WHITE HYPERSENSITIVE PROTEIN PRECURSOR"/>
    <property type="match status" value="1"/>
</dbReference>
<organism evidence="2 3">
    <name type="scientific">Falsihalocynthiibacter arcticus</name>
    <dbReference type="NCBI Taxonomy" id="1579316"/>
    <lineage>
        <taxon>Bacteria</taxon>
        <taxon>Pseudomonadati</taxon>
        <taxon>Pseudomonadota</taxon>
        <taxon>Alphaproteobacteria</taxon>
        <taxon>Rhodobacterales</taxon>
        <taxon>Roseobacteraceae</taxon>
        <taxon>Falsihalocynthiibacter</taxon>
    </lineage>
</organism>
<dbReference type="RefSeq" id="WP_039001985.1">
    <property type="nucleotide sequence ID" value="NZ_CP014327.1"/>
</dbReference>
<dbReference type="GO" id="GO:0003824">
    <property type="term" value="F:catalytic activity"/>
    <property type="evidence" value="ECO:0007669"/>
    <property type="project" value="InterPro"/>
</dbReference>
<sequence length="231" mass="25626">MRIASYNIRKSVGLDWKRDPDRILQVLREISADIVLLQEVDKRVGSRQGTLPSPVDPDGIQYDFVDIAERPLSVGWHGNAILYGPSVELLSFERVPLPSFEPRGAVSALFQTKGSKPFRVIGAHLGLQTTMRAKQAAALTDYMASMPSGTPCVLAGDFNEWRLHGAACQVFEKQFDVLTPGPSFHTARPKLPLDRFVVSREVVSSECRVFTSDTTRKASDHLPIYLDTDSL</sequence>
<proteinExistence type="predicted"/>
<accession>A0A126V0C3</accession>
<dbReference type="Gene3D" id="3.60.10.10">
    <property type="entry name" value="Endonuclease/exonuclease/phosphatase"/>
    <property type="match status" value="1"/>
</dbReference>
<evidence type="ECO:0000259" key="1">
    <source>
        <dbReference type="Pfam" id="PF03372"/>
    </source>
</evidence>
<dbReference type="Proteomes" id="UP000070371">
    <property type="component" value="Chromosome"/>
</dbReference>
<evidence type="ECO:0000313" key="3">
    <source>
        <dbReference type="Proteomes" id="UP000070371"/>
    </source>
</evidence>
<evidence type="ECO:0000313" key="2">
    <source>
        <dbReference type="EMBL" id="AML51395.1"/>
    </source>
</evidence>
<keyword evidence="3" id="KW-1185">Reference proteome</keyword>